<dbReference type="GO" id="GO:0017004">
    <property type="term" value="P:cytochrome complex assembly"/>
    <property type="evidence" value="ECO:0007669"/>
    <property type="project" value="UniProtKB-KW"/>
</dbReference>
<dbReference type="InterPro" id="IPR050553">
    <property type="entry name" value="Thioredoxin_ResA/DsbE_sf"/>
</dbReference>
<comment type="caution">
    <text evidence="5">The sequence shown here is derived from an EMBL/GenBank/DDBJ whole genome shotgun (WGS) entry which is preliminary data.</text>
</comment>
<reference evidence="5" key="1">
    <citation type="submission" date="2021-06" db="EMBL/GenBank/DDBJ databases">
        <authorList>
            <person name="Huq M.A."/>
        </authorList>
    </citation>
    <scope>NUCLEOTIDE SEQUENCE</scope>
    <source>
        <strain evidence="5">MAH-26</strain>
    </source>
</reference>
<protein>
    <submittedName>
        <fullName evidence="5">Redoxin family protein</fullName>
    </submittedName>
</protein>
<keyword evidence="3" id="KW-0676">Redox-active center</keyword>
<keyword evidence="2" id="KW-1015">Disulfide bond</keyword>
<keyword evidence="1" id="KW-0201">Cytochrome c-type biogenesis</keyword>
<organism evidence="5 6">
    <name type="scientific">Pinibacter aurantiacus</name>
    <dbReference type="NCBI Taxonomy" id="2851599"/>
    <lineage>
        <taxon>Bacteria</taxon>
        <taxon>Pseudomonadati</taxon>
        <taxon>Bacteroidota</taxon>
        <taxon>Chitinophagia</taxon>
        <taxon>Chitinophagales</taxon>
        <taxon>Chitinophagaceae</taxon>
        <taxon>Pinibacter</taxon>
    </lineage>
</organism>
<sequence>MKRDILKSFKLIVFLIGSFGVSISTFAQGNVTLKIGSQAPELRFSKWLKGTPVNSYEKGKLYVVEFWATWCVPCKVAMPHLSQLAKKYSANATFIGVNIWEMTGDKPYESALPEVSKFVSEMGDKMAYNVIVDNSQKYMSENWMKAAGQSGIPATFLIQDGRIIWIGLPSDLDNVMEKVLAGSYDMADFKSGFDAKVSQAATESAKMTMVLKPISELIEAKKLPEAFAMIDKALIENPSMSITLKDLKFSALLNNSSEAEAILFAKQWSAENSAGAYIVAKTISDKNGLNKDTYLYAAHIFEEKLKSPKALAPVLNHALASCYSKSGDNQKAIEIESKAIEGAKAALSEGKWPGAIMASTITQYEQTLEIYKERL</sequence>
<evidence type="ECO:0000313" key="6">
    <source>
        <dbReference type="Proteomes" id="UP000812270"/>
    </source>
</evidence>
<dbReference type="InterPro" id="IPR013766">
    <property type="entry name" value="Thioredoxin_domain"/>
</dbReference>
<dbReference type="Proteomes" id="UP000812270">
    <property type="component" value="Unassembled WGS sequence"/>
</dbReference>
<evidence type="ECO:0000313" key="5">
    <source>
        <dbReference type="EMBL" id="MBV4357283.1"/>
    </source>
</evidence>
<dbReference type="EMBL" id="JAHSPG010000004">
    <property type="protein sequence ID" value="MBV4357283.1"/>
    <property type="molecule type" value="Genomic_DNA"/>
</dbReference>
<name>A0A9E2S9C4_9BACT</name>
<dbReference type="GO" id="GO:0016491">
    <property type="term" value="F:oxidoreductase activity"/>
    <property type="evidence" value="ECO:0007669"/>
    <property type="project" value="InterPro"/>
</dbReference>
<dbReference type="PANTHER" id="PTHR42852:SF6">
    <property type="entry name" value="THIOL:DISULFIDE INTERCHANGE PROTEIN DSBE"/>
    <property type="match status" value="1"/>
</dbReference>
<evidence type="ECO:0000256" key="3">
    <source>
        <dbReference type="ARBA" id="ARBA00023284"/>
    </source>
</evidence>
<dbReference type="RefSeq" id="WP_217790927.1">
    <property type="nucleotide sequence ID" value="NZ_JAHSPG010000004.1"/>
</dbReference>
<dbReference type="AlphaFoldDB" id="A0A9E2S9C4"/>
<evidence type="ECO:0000256" key="2">
    <source>
        <dbReference type="ARBA" id="ARBA00023157"/>
    </source>
</evidence>
<evidence type="ECO:0000256" key="1">
    <source>
        <dbReference type="ARBA" id="ARBA00022748"/>
    </source>
</evidence>
<dbReference type="PROSITE" id="PS51352">
    <property type="entry name" value="THIOREDOXIN_2"/>
    <property type="match status" value="1"/>
</dbReference>
<dbReference type="CDD" id="cd02966">
    <property type="entry name" value="TlpA_like_family"/>
    <property type="match status" value="1"/>
</dbReference>
<accession>A0A9E2S9C4</accession>
<dbReference type="PANTHER" id="PTHR42852">
    <property type="entry name" value="THIOL:DISULFIDE INTERCHANGE PROTEIN DSBE"/>
    <property type="match status" value="1"/>
</dbReference>
<dbReference type="InterPro" id="IPR013740">
    <property type="entry name" value="Redoxin"/>
</dbReference>
<proteinExistence type="predicted"/>
<feature type="domain" description="Thioredoxin" evidence="4">
    <location>
        <begin position="33"/>
        <end position="185"/>
    </location>
</feature>
<gene>
    <name evidence="5" type="ORF">KTO63_09010</name>
</gene>
<dbReference type="Pfam" id="PF08534">
    <property type="entry name" value="Redoxin"/>
    <property type="match status" value="1"/>
</dbReference>
<keyword evidence="6" id="KW-1185">Reference proteome</keyword>
<evidence type="ECO:0000259" key="4">
    <source>
        <dbReference type="PROSITE" id="PS51352"/>
    </source>
</evidence>